<accession>A0ABD1EUP2</accession>
<dbReference type="AlphaFoldDB" id="A0ABD1EUP2"/>
<gene>
    <name evidence="2" type="ORF">ABEB36_007607</name>
</gene>
<evidence type="ECO:0000313" key="2">
    <source>
        <dbReference type="EMBL" id="KAL1502471.1"/>
    </source>
</evidence>
<name>A0ABD1EUP2_HYPHA</name>
<reference evidence="2 3" key="1">
    <citation type="submission" date="2024-05" db="EMBL/GenBank/DDBJ databases">
        <title>Genetic variation in Jamaican populations of the coffee berry borer (Hypothenemus hampei).</title>
        <authorList>
            <person name="Errbii M."/>
            <person name="Myrie A."/>
        </authorList>
    </citation>
    <scope>NUCLEOTIDE SEQUENCE [LARGE SCALE GENOMIC DNA]</scope>
    <source>
        <strain evidence="2">JA-Hopewell-2020-01-JO</strain>
        <tissue evidence="2">Whole body</tissue>
    </source>
</reference>
<feature type="signal peptide" evidence="1">
    <location>
        <begin position="1"/>
        <end position="17"/>
    </location>
</feature>
<dbReference type="EMBL" id="JBDJPC010000005">
    <property type="protein sequence ID" value="KAL1502471.1"/>
    <property type="molecule type" value="Genomic_DNA"/>
</dbReference>
<keyword evidence="1" id="KW-0732">Signal</keyword>
<dbReference type="Proteomes" id="UP001566132">
    <property type="component" value="Unassembled WGS sequence"/>
</dbReference>
<evidence type="ECO:0000313" key="3">
    <source>
        <dbReference type="Proteomes" id="UP001566132"/>
    </source>
</evidence>
<keyword evidence="3" id="KW-1185">Reference proteome</keyword>
<organism evidence="2 3">
    <name type="scientific">Hypothenemus hampei</name>
    <name type="common">Coffee berry borer</name>
    <dbReference type="NCBI Taxonomy" id="57062"/>
    <lineage>
        <taxon>Eukaryota</taxon>
        <taxon>Metazoa</taxon>
        <taxon>Ecdysozoa</taxon>
        <taxon>Arthropoda</taxon>
        <taxon>Hexapoda</taxon>
        <taxon>Insecta</taxon>
        <taxon>Pterygota</taxon>
        <taxon>Neoptera</taxon>
        <taxon>Endopterygota</taxon>
        <taxon>Coleoptera</taxon>
        <taxon>Polyphaga</taxon>
        <taxon>Cucujiformia</taxon>
        <taxon>Curculionidae</taxon>
        <taxon>Scolytinae</taxon>
        <taxon>Hypothenemus</taxon>
    </lineage>
</organism>
<evidence type="ECO:0000256" key="1">
    <source>
        <dbReference type="SAM" id="SignalP"/>
    </source>
</evidence>
<sequence>MIKTLVIILVLCAFAYGKPANAYLPPYPKGPSPAPPSTAVRNVSANIRDLLNTLGFGGSCAHCINPNAINSNNL</sequence>
<proteinExistence type="predicted"/>
<feature type="chain" id="PRO_5044824448" evidence="1">
    <location>
        <begin position="18"/>
        <end position="74"/>
    </location>
</feature>
<comment type="caution">
    <text evidence="2">The sequence shown here is derived from an EMBL/GenBank/DDBJ whole genome shotgun (WGS) entry which is preliminary data.</text>
</comment>
<protein>
    <submittedName>
        <fullName evidence="2">Uncharacterized protein</fullName>
    </submittedName>
</protein>